<evidence type="ECO:0000256" key="9">
    <source>
        <dbReference type="ARBA" id="ARBA00022723"/>
    </source>
</evidence>
<feature type="domain" description="Protein kinase" evidence="22">
    <location>
        <begin position="199"/>
        <end position="500"/>
    </location>
</feature>
<evidence type="ECO:0000256" key="19">
    <source>
        <dbReference type="ARBA" id="ARBA00047681"/>
    </source>
</evidence>
<dbReference type="EMBL" id="MH329955">
    <property type="protein sequence ID" value="AWT24622.1"/>
    <property type="molecule type" value="mRNA"/>
</dbReference>
<dbReference type="PANTHER" id="PTHR23255">
    <property type="entry name" value="TRANSFORMING GROWTH FACTOR-BETA RECEPTOR TYPE I AND II"/>
    <property type="match status" value="1"/>
</dbReference>
<evidence type="ECO:0000256" key="6">
    <source>
        <dbReference type="ARBA" id="ARBA00022527"/>
    </source>
</evidence>
<evidence type="ECO:0000256" key="1">
    <source>
        <dbReference type="ARBA" id="ARBA00001936"/>
    </source>
</evidence>
<dbReference type="FunFam" id="1.10.510.10:FF:000487">
    <property type="entry name" value="Anti-Muellerian hormone type-2 receptor"/>
    <property type="match status" value="1"/>
</dbReference>
<sequence>MPALVLQFLLYLTTLLQQVKMERICWFQSSRNNWKVLAEAGTIEDGETQRCHESNCCFGVWNQSKSGELYAMLQGCWFDFRQKLDCPSSNCIPGVDERFGIHYSCYCSSDLCNRNFTVYPTLDLPNEQSRHAEVITVLVVMVPLVVVMASCCIAIKKRCTSKCLGQHAILNPDLEMKERVPMFQNMGETSALDHNLDSLELIEVIERGMFGEVWKGTLYGVSVAVKAVPASGIEHFINERDLYSMALMKHDNIAKFHAAGERLENNRKESLLVLSFYPYGSLAKHLANHTNDWETTLNLCLTLSRGLTFLHTEMWKDGQYKPAIAHRDLGSHNILVKTDRTCAIADFGLAMTLSKETQYSVLKVDSLTICKVGCLRYRSPELLDESLQLKDVSTALKQVDVYALGLILWEIFMRCTPLFKGIHVPAFKLPFEEELGRCLTTDKIRFAVCEKMVRPQIPQIWKENTKDYESILEILEDSWDQDPEARLMAPSTEWRFQRLLGTCQLYGSTSTAQQ</sequence>
<evidence type="ECO:0000313" key="23">
    <source>
        <dbReference type="EMBL" id="AWT24622.1"/>
    </source>
</evidence>
<dbReference type="SUPFAM" id="SSF56112">
    <property type="entry name" value="Protein kinase-like (PK-like)"/>
    <property type="match status" value="1"/>
</dbReference>
<evidence type="ECO:0000256" key="7">
    <source>
        <dbReference type="ARBA" id="ARBA00022679"/>
    </source>
</evidence>
<evidence type="ECO:0000256" key="13">
    <source>
        <dbReference type="ARBA" id="ARBA00022840"/>
    </source>
</evidence>
<evidence type="ECO:0000256" key="5">
    <source>
        <dbReference type="ARBA" id="ARBA00012401"/>
    </source>
</evidence>
<keyword evidence="6" id="KW-0723">Serine/threonine-protein kinase</keyword>
<evidence type="ECO:0000256" key="17">
    <source>
        <dbReference type="ARBA" id="ARBA00023170"/>
    </source>
</evidence>
<evidence type="ECO:0000256" key="20">
    <source>
        <dbReference type="ARBA" id="ARBA00048773"/>
    </source>
</evidence>
<keyword evidence="10 21" id="KW-0732">Signal</keyword>
<evidence type="ECO:0000256" key="21">
    <source>
        <dbReference type="SAM" id="SignalP"/>
    </source>
</evidence>
<comment type="cofactor">
    <cofactor evidence="1">
        <name>Mn(2+)</name>
        <dbReference type="ChEBI" id="CHEBI:29035"/>
    </cofactor>
</comment>
<keyword evidence="8" id="KW-0812">Transmembrane</keyword>
<dbReference type="InterPro" id="IPR045860">
    <property type="entry name" value="Snake_toxin-like_sf"/>
</dbReference>
<evidence type="ECO:0000256" key="3">
    <source>
        <dbReference type="ARBA" id="ARBA00004479"/>
    </source>
</evidence>
<dbReference type="GO" id="GO:0005524">
    <property type="term" value="F:ATP binding"/>
    <property type="evidence" value="ECO:0007669"/>
    <property type="project" value="UniProtKB-KW"/>
</dbReference>
<dbReference type="AlphaFoldDB" id="A0A2U9NKL0"/>
<protein>
    <recommendedName>
        <fullName evidence="5">receptor protein serine/threonine kinase</fullName>
        <ecNumber evidence="5">2.7.11.30</ecNumber>
    </recommendedName>
</protein>
<dbReference type="PANTHER" id="PTHR23255:SF49">
    <property type="entry name" value="ANTI-MUELLERIAN HORMONE TYPE-2 RECEPTOR"/>
    <property type="match status" value="1"/>
</dbReference>
<keyword evidence="18" id="KW-0325">Glycoprotein</keyword>
<accession>A0A2U9NKL0</accession>
<dbReference type="EC" id="2.7.11.30" evidence="5"/>
<evidence type="ECO:0000256" key="8">
    <source>
        <dbReference type="ARBA" id="ARBA00022692"/>
    </source>
</evidence>
<keyword evidence="9" id="KW-0479">Metal-binding</keyword>
<dbReference type="SUPFAM" id="SSF57302">
    <property type="entry name" value="Snake toxin-like"/>
    <property type="match status" value="1"/>
</dbReference>
<comment type="catalytic activity">
    <reaction evidence="19">
        <text>L-seryl-[receptor-protein] + ATP = O-phospho-L-seryl-[receptor-protein] + ADP + H(+)</text>
        <dbReference type="Rhea" id="RHEA:18673"/>
        <dbReference type="Rhea" id="RHEA-COMP:11022"/>
        <dbReference type="Rhea" id="RHEA-COMP:11023"/>
        <dbReference type="ChEBI" id="CHEBI:15378"/>
        <dbReference type="ChEBI" id="CHEBI:29999"/>
        <dbReference type="ChEBI" id="CHEBI:30616"/>
        <dbReference type="ChEBI" id="CHEBI:83421"/>
        <dbReference type="ChEBI" id="CHEBI:456216"/>
        <dbReference type="EC" id="2.7.11.30"/>
    </reaction>
</comment>
<dbReference type="Gene3D" id="2.10.60.10">
    <property type="entry name" value="CD59"/>
    <property type="match status" value="1"/>
</dbReference>
<evidence type="ECO:0000256" key="18">
    <source>
        <dbReference type="ARBA" id="ARBA00023180"/>
    </source>
</evidence>
<comment type="subcellular location">
    <subcellularLocation>
        <location evidence="3">Membrane</location>
        <topology evidence="3">Single-pass type I membrane protein</topology>
    </subcellularLocation>
</comment>
<dbReference type="Gene3D" id="3.30.200.20">
    <property type="entry name" value="Phosphorylase Kinase, domain 1"/>
    <property type="match status" value="1"/>
</dbReference>
<evidence type="ECO:0000256" key="14">
    <source>
        <dbReference type="ARBA" id="ARBA00022842"/>
    </source>
</evidence>
<keyword evidence="12" id="KW-0418">Kinase</keyword>
<comment type="catalytic activity">
    <reaction evidence="20">
        <text>L-threonyl-[receptor-protein] + ATP = O-phospho-L-threonyl-[receptor-protein] + ADP + H(+)</text>
        <dbReference type="Rhea" id="RHEA:44880"/>
        <dbReference type="Rhea" id="RHEA-COMP:11024"/>
        <dbReference type="Rhea" id="RHEA-COMP:11025"/>
        <dbReference type="ChEBI" id="CHEBI:15378"/>
        <dbReference type="ChEBI" id="CHEBI:30013"/>
        <dbReference type="ChEBI" id="CHEBI:30616"/>
        <dbReference type="ChEBI" id="CHEBI:61977"/>
        <dbReference type="ChEBI" id="CHEBI:456216"/>
        <dbReference type="EC" id="2.7.11.30"/>
    </reaction>
</comment>
<evidence type="ECO:0000256" key="10">
    <source>
        <dbReference type="ARBA" id="ARBA00022729"/>
    </source>
</evidence>
<keyword evidence="14" id="KW-0460">Magnesium</keyword>
<dbReference type="Gene3D" id="1.10.510.10">
    <property type="entry name" value="Transferase(Phosphotransferase) domain 1"/>
    <property type="match status" value="1"/>
</dbReference>
<dbReference type="InterPro" id="IPR000333">
    <property type="entry name" value="TGFB_receptor"/>
</dbReference>
<evidence type="ECO:0000256" key="4">
    <source>
        <dbReference type="ARBA" id="ARBA00009605"/>
    </source>
</evidence>
<dbReference type="GO" id="GO:0030509">
    <property type="term" value="P:BMP signaling pathway"/>
    <property type="evidence" value="ECO:0007669"/>
    <property type="project" value="TreeGrafter"/>
</dbReference>
<keyword evidence="15" id="KW-1133">Transmembrane helix</keyword>
<feature type="chain" id="PRO_5015966166" description="receptor protein serine/threonine kinase" evidence="21">
    <location>
        <begin position="22"/>
        <end position="514"/>
    </location>
</feature>
<comment type="similarity">
    <text evidence="4">Belongs to the protein kinase superfamily. TKL Ser/Thr protein kinase family. TGFB receptor subfamily.</text>
</comment>
<dbReference type="GO" id="GO:0005024">
    <property type="term" value="F:transforming growth factor beta receptor activity"/>
    <property type="evidence" value="ECO:0007669"/>
    <property type="project" value="TreeGrafter"/>
</dbReference>
<dbReference type="InterPro" id="IPR011009">
    <property type="entry name" value="Kinase-like_dom_sf"/>
</dbReference>
<dbReference type="InterPro" id="IPR001245">
    <property type="entry name" value="Ser-Thr/Tyr_kinase_cat_dom"/>
</dbReference>
<evidence type="ECO:0000256" key="16">
    <source>
        <dbReference type="ARBA" id="ARBA00023136"/>
    </source>
</evidence>
<keyword evidence="17" id="KW-0675">Receptor</keyword>
<reference evidence="23" key="1">
    <citation type="journal article" date="2018" name="Genome Biol. Evol.">
        <title>A Comparative View on Sex Differentiation and Gametogenesis Genes in Lungfish and Coelacanths.</title>
        <authorList>
            <person name="Biscotti M.A."/>
            <person name="Adolfi M.C."/>
            <person name="Barucca M."/>
            <person name="Forconi M."/>
            <person name="Pallavicini A."/>
            <person name="Gerdol M."/>
            <person name="Canapa A."/>
            <person name="Schartl M."/>
        </authorList>
    </citation>
    <scope>NUCLEOTIDE SEQUENCE</scope>
</reference>
<evidence type="ECO:0000259" key="22">
    <source>
        <dbReference type="PROSITE" id="PS50011"/>
    </source>
</evidence>
<feature type="signal peptide" evidence="21">
    <location>
        <begin position="1"/>
        <end position="21"/>
    </location>
</feature>
<evidence type="ECO:0000256" key="11">
    <source>
        <dbReference type="ARBA" id="ARBA00022741"/>
    </source>
</evidence>
<keyword evidence="7" id="KW-0808">Transferase</keyword>
<keyword evidence="13" id="KW-0067">ATP-binding</keyword>
<keyword evidence="11" id="KW-0547">Nucleotide-binding</keyword>
<dbReference type="GO" id="GO:0005886">
    <property type="term" value="C:plasma membrane"/>
    <property type="evidence" value="ECO:0007669"/>
    <property type="project" value="TreeGrafter"/>
</dbReference>
<evidence type="ECO:0000256" key="15">
    <source>
        <dbReference type="ARBA" id="ARBA00022989"/>
    </source>
</evidence>
<evidence type="ECO:0000256" key="12">
    <source>
        <dbReference type="ARBA" id="ARBA00022777"/>
    </source>
</evidence>
<dbReference type="InterPro" id="IPR000719">
    <property type="entry name" value="Prot_kinase_dom"/>
</dbReference>
<dbReference type="Pfam" id="PF07714">
    <property type="entry name" value="PK_Tyr_Ser-Thr"/>
    <property type="match status" value="1"/>
</dbReference>
<proteinExistence type="evidence at transcript level"/>
<dbReference type="PROSITE" id="PS50011">
    <property type="entry name" value="PROTEIN_KINASE_DOM"/>
    <property type="match status" value="1"/>
</dbReference>
<dbReference type="GO" id="GO:0043235">
    <property type="term" value="C:receptor complex"/>
    <property type="evidence" value="ECO:0007669"/>
    <property type="project" value="TreeGrafter"/>
</dbReference>
<organism evidence="23">
    <name type="scientific">Protopterus annectens</name>
    <name type="common">African lungfish</name>
    <dbReference type="NCBI Taxonomy" id="7888"/>
    <lineage>
        <taxon>Eukaryota</taxon>
        <taxon>Metazoa</taxon>
        <taxon>Chordata</taxon>
        <taxon>Craniata</taxon>
        <taxon>Vertebrata</taxon>
        <taxon>Euteleostomi</taxon>
        <taxon>Dipnomorpha</taxon>
        <taxon>Ceratodontiformes</taxon>
        <taxon>Lepidosirenoidei</taxon>
        <taxon>Protopteridae</taxon>
        <taxon>Protopterus</taxon>
    </lineage>
</organism>
<evidence type="ECO:0000256" key="2">
    <source>
        <dbReference type="ARBA" id="ARBA00001946"/>
    </source>
</evidence>
<keyword evidence="16" id="KW-0472">Membrane</keyword>
<comment type="cofactor">
    <cofactor evidence="2">
        <name>Mg(2+)</name>
        <dbReference type="ChEBI" id="CHEBI:18420"/>
    </cofactor>
</comment>
<name>A0A2U9NKL0_PROAN</name>
<dbReference type="CDD" id="cd23616">
    <property type="entry name" value="TFP_LU_ECD_AMHR2"/>
    <property type="match status" value="1"/>
</dbReference>